<reference evidence="1 2" key="2">
    <citation type="journal article" date="2019" name="G3 (Bethesda)">
        <title>Hybrid Assembly of the Genome of the Entomopathogenic Nematode Steinernema carpocapsae Identifies the X-Chromosome.</title>
        <authorList>
            <person name="Serra L."/>
            <person name="Macchietto M."/>
            <person name="Macias-Munoz A."/>
            <person name="McGill C.J."/>
            <person name="Rodriguez I.M."/>
            <person name="Rodriguez B."/>
            <person name="Murad R."/>
            <person name="Mortazavi A."/>
        </authorList>
    </citation>
    <scope>NUCLEOTIDE SEQUENCE [LARGE SCALE GENOMIC DNA]</scope>
    <source>
        <strain evidence="1 2">ALL</strain>
    </source>
</reference>
<dbReference type="AlphaFoldDB" id="A0A4U8UJG7"/>
<dbReference type="EMBL" id="CM016762">
    <property type="protein sequence ID" value="TMS32811.1"/>
    <property type="molecule type" value="Genomic_DNA"/>
</dbReference>
<reference evidence="1 2" key="1">
    <citation type="journal article" date="2015" name="Genome Biol.">
        <title>Comparative genomics of Steinernema reveals deeply conserved gene regulatory networks.</title>
        <authorList>
            <person name="Dillman A.R."/>
            <person name="Macchietto M."/>
            <person name="Porter C.F."/>
            <person name="Rogers A."/>
            <person name="Williams B."/>
            <person name="Antoshechkin I."/>
            <person name="Lee M.M."/>
            <person name="Goodwin Z."/>
            <person name="Lu X."/>
            <person name="Lewis E.E."/>
            <person name="Goodrich-Blair H."/>
            <person name="Stock S.P."/>
            <person name="Adams B.J."/>
            <person name="Sternberg P.W."/>
            <person name="Mortazavi A."/>
        </authorList>
    </citation>
    <scope>NUCLEOTIDE SEQUENCE [LARGE SCALE GENOMIC DNA]</scope>
    <source>
        <strain evidence="1 2">ALL</strain>
    </source>
</reference>
<organism evidence="1 2">
    <name type="scientific">Steinernema carpocapsae</name>
    <name type="common">Entomopathogenic nematode</name>
    <dbReference type="NCBI Taxonomy" id="34508"/>
    <lineage>
        <taxon>Eukaryota</taxon>
        <taxon>Metazoa</taxon>
        <taxon>Ecdysozoa</taxon>
        <taxon>Nematoda</taxon>
        <taxon>Chromadorea</taxon>
        <taxon>Rhabditida</taxon>
        <taxon>Tylenchina</taxon>
        <taxon>Panagrolaimomorpha</taxon>
        <taxon>Strongyloidoidea</taxon>
        <taxon>Steinernematidae</taxon>
        <taxon>Steinernema</taxon>
    </lineage>
</organism>
<gene>
    <name evidence="1" type="ORF">L596_000612</name>
</gene>
<dbReference type="EMBL" id="AZBU02000001">
    <property type="protein sequence ID" value="TMS32811.1"/>
    <property type="molecule type" value="Genomic_DNA"/>
</dbReference>
<evidence type="ECO:0000313" key="1">
    <source>
        <dbReference type="EMBL" id="TMS32811.1"/>
    </source>
</evidence>
<comment type="caution">
    <text evidence="1">The sequence shown here is derived from an EMBL/GenBank/DDBJ whole genome shotgun (WGS) entry which is preliminary data.</text>
</comment>
<protein>
    <submittedName>
        <fullName evidence="1">Uncharacterized protein</fullName>
    </submittedName>
</protein>
<evidence type="ECO:0000313" key="2">
    <source>
        <dbReference type="Proteomes" id="UP000298663"/>
    </source>
</evidence>
<name>A0A4U8UJG7_STECR</name>
<keyword evidence="2" id="KW-1185">Reference proteome</keyword>
<dbReference type="Proteomes" id="UP000298663">
    <property type="component" value="Chromosome X"/>
</dbReference>
<sequence>MSLLTATTRAKKVASVARAGSCSGQLGWYDAALTFRRPLLRGCHRCLSKIRLSAAVWYGAGHNRQLHPG</sequence>
<accession>A0A4U8UJG7</accession>
<proteinExistence type="predicted"/>